<name>A0A0D0A0G3_9AGAM</name>
<reference evidence="3" key="2">
    <citation type="submission" date="2015-01" db="EMBL/GenBank/DDBJ databases">
        <title>Evolutionary Origins and Diversification of the Mycorrhizal Mutualists.</title>
        <authorList>
            <consortium name="DOE Joint Genome Institute"/>
            <consortium name="Mycorrhizal Genomics Consortium"/>
            <person name="Kohler A."/>
            <person name="Kuo A."/>
            <person name="Nagy L.G."/>
            <person name="Floudas D."/>
            <person name="Copeland A."/>
            <person name="Barry K.W."/>
            <person name="Cichocki N."/>
            <person name="Veneault-Fourrey C."/>
            <person name="LaButti K."/>
            <person name="Lindquist E.A."/>
            <person name="Lipzen A."/>
            <person name="Lundell T."/>
            <person name="Morin E."/>
            <person name="Murat C."/>
            <person name="Riley R."/>
            <person name="Ohm R."/>
            <person name="Sun H."/>
            <person name="Tunlid A."/>
            <person name="Henrissat B."/>
            <person name="Grigoriev I.V."/>
            <person name="Hibbett D.S."/>
            <person name="Martin F."/>
        </authorList>
    </citation>
    <scope>NUCLEOTIDE SEQUENCE [LARGE SCALE GENOMIC DNA]</scope>
    <source>
        <strain evidence="3">441</strain>
    </source>
</reference>
<keyword evidence="3" id="KW-1185">Reference proteome</keyword>
<organism evidence="2 3">
    <name type="scientific">Pisolithus microcarpus 441</name>
    <dbReference type="NCBI Taxonomy" id="765257"/>
    <lineage>
        <taxon>Eukaryota</taxon>
        <taxon>Fungi</taxon>
        <taxon>Dikarya</taxon>
        <taxon>Basidiomycota</taxon>
        <taxon>Agaricomycotina</taxon>
        <taxon>Agaricomycetes</taxon>
        <taxon>Agaricomycetidae</taxon>
        <taxon>Boletales</taxon>
        <taxon>Sclerodermatineae</taxon>
        <taxon>Pisolithaceae</taxon>
        <taxon>Pisolithus</taxon>
    </lineage>
</organism>
<feature type="region of interest" description="Disordered" evidence="1">
    <location>
        <begin position="235"/>
        <end position="261"/>
    </location>
</feature>
<sequence length="409" mass="45462">MSDIPTPSPVSNDIAPPSYDAGSSITWSRSPTPPPSLRSATHSESVLWTSLLHIVQAPDAVCDDLIGSIAEENNPRPLRTLMRDNAEYWVKSTGDLLHVRFPAKVDRSGQYGRLGPYFNLPTTGLDITALQKVRAQFELVPLDEHDNNCPEGAIDCSGRTLQLLFALFNEVESARKKQDATQHKQPSVIPFWRTYEPGSGDHYALVISTDALFHQLPNASRMPAPKLTRADIGKSNVPLSPSKARVSPQANRVHTSKDGHQSQGARIWALHQLPDPDGRYVGLLNSHPDLADAQVVSPDVRDRHGVLIAPGEYDTKILQDDYVEAEVILKLWNIQPSTRSNNQNGSRIYQLILKSMKLLPYHSYTQANLLKTNKGKRRSDDDDDILSQSSPTKKSLVLETEKEMDFEVV</sequence>
<dbReference type="Proteomes" id="UP000054018">
    <property type="component" value="Unassembled WGS sequence"/>
</dbReference>
<feature type="region of interest" description="Disordered" evidence="1">
    <location>
        <begin position="1"/>
        <end position="40"/>
    </location>
</feature>
<gene>
    <name evidence="2" type="ORF">PISMIDRAFT_9532</name>
</gene>
<accession>A0A0D0A0G3</accession>
<dbReference type="OrthoDB" id="2690420at2759"/>
<dbReference type="AlphaFoldDB" id="A0A0D0A0G3"/>
<dbReference type="HOGENOM" id="CLU_056042_0_0_1"/>
<evidence type="ECO:0000313" key="3">
    <source>
        <dbReference type="Proteomes" id="UP000054018"/>
    </source>
</evidence>
<dbReference type="EMBL" id="KN833707">
    <property type="protein sequence ID" value="KIK25518.1"/>
    <property type="molecule type" value="Genomic_DNA"/>
</dbReference>
<protein>
    <submittedName>
        <fullName evidence="2">Unplaced genomic scaffold scaffold_23, whole genome shotgun sequence</fullName>
    </submittedName>
</protein>
<feature type="region of interest" description="Disordered" evidence="1">
    <location>
        <begin position="372"/>
        <end position="397"/>
    </location>
</feature>
<evidence type="ECO:0000256" key="1">
    <source>
        <dbReference type="SAM" id="MobiDB-lite"/>
    </source>
</evidence>
<evidence type="ECO:0000313" key="2">
    <source>
        <dbReference type="EMBL" id="KIK25518.1"/>
    </source>
</evidence>
<proteinExistence type="predicted"/>
<reference evidence="2 3" key="1">
    <citation type="submission" date="2014-04" db="EMBL/GenBank/DDBJ databases">
        <authorList>
            <consortium name="DOE Joint Genome Institute"/>
            <person name="Kuo A."/>
            <person name="Kohler A."/>
            <person name="Costa M.D."/>
            <person name="Nagy L.G."/>
            <person name="Floudas D."/>
            <person name="Copeland A."/>
            <person name="Barry K.W."/>
            <person name="Cichocki N."/>
            <person name="Veneault-Fourrey C."/>
            <person name="LaButti K."/>
            <person name="Lindquist E.A."/>
            <person name="Lipzen A."/>
            <person name="Lundell T."/>
            <person name="Morin E."/>
            <person name="Murat C."/>
            <person name="Sun H."/>
            <person name="Tunlid A."/>
            <person name="Henrissat B."/>
            <person name="Grigoriev I.V."/>
            <person name="Hibbett D.S."/>
            <person name="Martin F."/>
            <person name="Nordberg H.P."/>
            <person name="Cantor M.N."/>
            <person name="Hua S.X."/>
        </authorList>
    </citation>
    <scope>NUCLEOTIDE SEQUENCE [LARGE SCALE GENOMIC DNA]</scope>
    <source>
        <strain evidence="2 3">441</strain>
    </source>
</reference>